<dbReference type="PANTHER" id="PTHR33308">
    <property type="entry name" value="PEPTIDOGLYCAN HYDROLASE FLGJ"/>
    <property type="match status" value="1"/>
</dbReference>
<comment type="caution">
    <text evidence="3">The sequence shown here is derived from an EMBL/GenBank/DDBJ whole genome shotgun (WGS) entry which is preliminary data.</text>
</comment>
<dbReference type="RefSeq" id="WP_166125565.1">
    <property type="nucleotide sequence ID" value="NZ_JAANOQ010000002.1"/>
</dbReference>
<accession>A0ABR7J1B0</accession>
<evidence type="ECO:0000313" key="4">
    <source>
        <dbReference type="Proteomes" id="UP000605990"/>
    </source>
</evidence>
<keyword evidence="1" id="KW-0378">Hydrolase</keyword>
<dbReference type="InterPro" id="IPR002901">
    <property type="entry name" value="MGlyc_endo_b_GlcNAc-like_dom"/>
</dbReference>
<sequence>MTIKEFVKAFYPHAKIVQDKTGISAVAILAQAALESGWGKFAPGNMFFGVKDTDGINGNEQLITTSEFHSTMNVKYPVVISITPTVRNGRKLFKYKVKDYFRKYNTPADCFNDHAQFFFKNKRYAKALLVKYDPIKFIDEVAKAGYATAPDYAIILKSVANSIQKHI</sequence>
<gene>
    <name evidence="3" type="ORF">H8R27_13065</name>
</gene>
<evidence type="ECO:0000259" key="2">
    <source>
        <dbReference type="SMART" id="SM00047"/>
    </source>
</evidence>
<feature type="domain" description="Mannosyl-glycoprotein endo-beta-N-acetylglucosamidase-like" evidence="2">
    <location>
        <begin position="3"/>
        <end position="167"/>
    </location>
</feature>
<dbReference type="EMBL" id="JACRUN010000008">
    <property type="protein sequence ID" value="MBC5835820.1"/>
    <property type="molecule type" value="Genomic_DNA"/>
</dbReference>
<dbReference type="Gene3D" id="1.10.530.10">
    <property type="match status" value="1"/>
</dbReference>
<dbReference type="PANTHER" id="PTHR33308:SF9">
    <property type="entry name" value="PEPTIDOGLYCAN HYDROLASE FLGJ"/>
    <property type="match status" value="1"/>
</dbReference>
<dbReference type="InterPro" id="IPR051056">
    <property type="entry name" value="Glycosyl_Hydrolase_73"/>
</dbReference>
<keyword evidence="4" id="KW-1185">Reference proteome</keyword>
<dbReference type="Proteomes" id="UP000605990">
    <property type="component" value="Unassembled WGS sequence"/>
</dbReference>
<name>A0ABR7J1B0_9FLAO</name>
<evidence type="ECO:0000256" key="1">
    <source>
        <dbReference type="ARBA" id="ARBA00022801"/>
    </source>
</evidence>
<dbReference type="SMART" id="SM00047">
    <property type="entry name" value="LYZ2"/>
    <property type="match status" value="1"/>
</dbReference>
<evidence type="ECO:0000313" key="3">
    <source>
        <dbReference type="EMBL" id="MBC5835820.1"/>
    </source>
</evidence>
<reference evidence="3 4" key="1">
    <citation type="submission" date="2020-08" db="EMBL/GenBank/DDBJ databases">
        <title>Description of novel Flavobacterium F-408 isolate.</title>
        <authorList>
            <person name="Saticioglu I.B."/>
            <person name="Duman M."/>
            <person name="Altun S."/>
        </authorList>
    </citation>
    <scope>NUCLEOTIDE SEQUENCE [LARGE SCALE GENOMIC DNA]</scope>
    <source>
        <strain evidence="3 4">F-408</strain>
    </source>
</reference>
<dbReference type="Pfam" id="PF01832">
    <property type="entry name" value="Glucosaminidase"/>
    <property type="match status" value="1"/>
</dbReference>
<organism evidence="3 4">
    <name type="scientific">Flavobacterium bernardetii</name>
    <dbReference type="NCBI Taxonomy" id="2813823"/>
    <lineage>
        <taxon>Bacteria</taxon>
        <taxon>Pseudomonadati</taxon>
        <taxon>Bacteroidota</taxon>
        <taxon>Flavobacteriia</taxon>
        <taxon>Flavobacteriales</taxon>
        <taxon>Flavobacteriaceae</taxon>
        <taxon>Flavobacterium</taxon>
    </lineage>
</organism>
<protein>
    <submittedName>
        <fullName evidence="3">Glucosaminidase domain-containing protein</fullName>
    </submittedName>
</protein>
<proteinExistence type="predicted"/>